<keyword evidence="2" id="KW-1133">Transmembrane helix</keyword>
<comment type="similarity">
    <text evidence="1">Belongs to the YggT family.</text>
</comment>
<dbReference type="STRING" id="381764.Fnod_0154"/>
<evidence type="ECO:0000313" key="3">
    <source>
        <dbReference type="EMBL" id="ABS60021.1"/>
    </source>
</evidence>
<keyword evidence="2" id="KW-0812">Transmembrane</keyword>
<dbReference type="GO" id="GO:0016020">
    <property type="term" value="C:membrane"/>
    <property type="evidence" value="ECO:0007669"/>
    <property type="project" value="InterPro"/>
</dbReference>
<proteinExistence type="inferred from homology"/>
<feature type="transmembrane region" description="Helical" evidence="2">
    <location>
        <begin position="7"/>
        <end position="35"/>
    </location>
</feature>
<evidence type="ECO:0000256" key="1">
    <source>
        <dbReference type="ARBA" id="ARBA00010894"/>
    </source>
</evidence>
<evidence type="ECO:0008006" key="5">
    <source>
        <dbReference type="Google" id="ProtNLM"/>
    </source>
</evidence>
<keyword evidence="2" id="KW-0472">Membrane</keyword>
<accession>A7HJD8</accession>
<dbReference type="Proteomes" id="UP000002415">
    <property type="component" value="Chromosome"/>
</dbReference>
<reference evidence="3 4" key="1">
    <citation type="submission" date="2007-07" db="EMBL/GenBank/DDBJ databases">
        <title>Complete sequence of Fervidobacterium nodosum Rt17-B1.</title>
        <authorList>
            <consortium name="US DOE Joint Genome Institute"/>
            <person name="Copeland A."/>
            <person name="Lucas S."/>
            <person name="Lapidus A."/>
            <person name="Barry K."/>
            <person name="Glavina del Rio T."/>
            <person name="Dalin E."/>
            <person name="Tice H."/>
            <person name="Pitluck S."/>
            <person name="Saunders E."/>
            <person name="Brettin T."/>
            <person name="Bruce D."/>
            <person name="Detter J.C."/>
            <person name="Han C."/>
            <person name="Schmutz J."/>
            <person name="Larimer F."/>
            <person name="Land M."/>
            <person name="Hauser L."/>
            <person name="Kyrpides N."/>
            <person name="Mikhailova N."/>
            <person name="Nelson K."/>
            <person name="Gogarten J.P."/>
            <person name="Noll K."/>
            <person name="Richardson P."/>
        </authorList>
    </citation>
    <scope>NUCLEOTIDE SEQUENCE [LARGE SCALE GENOMIC DNA]</scope>
    <source>
        <strain evidence="4">ATCC 35602 / DSM 5306 / Rt17-B1</strain>
    </source>
</reference>
<reference evidence="3 4" key="2">
    <citation type="journal article" date="2009" name="Proc. Natl. Acad. Sci. U.S.A.">
        <title>On the chimeric nature, thermophilic origin, and phylogenetic placement of the Thermotogales.</title>
        <authorList>
            <person name="Zhaxybayeva O."/>
            <person name="Swithers K.S."/>
            <person name="Lapierre P."/>
            <person name="Fournier G.P."/>
            <person name="Bickhart D.M."/>
            <person name="DeBoy R.T."/>
            <person name="Nelson K.E."/>
            <person name="Nesbo C.L."/>
            <person name="Doolittle W.F."/>
            <person name="Gogarten J.P."/>
            <person name="Noll K.M."/>
        </authorList>
    </citation>
    <scope>NUCLEOTIDE SEQUENCE [LARGE SCALE GENOMIC DNA]</scope>
    <source>
        <strain evidence="4">ATCC 35602 / DSM 5306 / Rt17-B1</strain>
    </source>
</reference>
<dbReference type="RefSeq" id="WP_011993344.1">
    <property type="nucleotide sequence ID" value="NC_009718.1"/>
</dbReference>
<sequence>MFILGNLFYAMGYVLRIFLNFEMTVIIITAILSWIPNMYSFKFYHILRDIAEIVERPIRKYIPPIGYIDITPLIAILILIFLDQFMAQSLIDLGWRLK</sequence>
<dbReference type="eggNOG" id="COG0762">
    <property type="taxonomic scope" value="Bacteria"/>
</dbReference>
<dbReference type="OrthoDB" id="47652at2"/>
<dbReference type="Pfam" id="PF02325">
    <property type="entry name" value="CCB3_YggT"/>
    <property type="match status" value="1"/>
</dbReference>
<keyword evidence="4" id="KW-1185">Reference proteome</keyword>
<dbReference type="InterPro" id="IPR003425">
    <property type="entry name" value="CCB3/YggT"/>
</dbReference>
<name>A7HJD8_FERNB</name>
<organism evidence="3 4">
    <name type="scientific">Fervidobacterium nodosum (strain ATCC 35602 / DSM 5306 / Rt17-B1)</name>
    <dbReference type="NCBI Taxonomy" id="381764"/>
    <lineage>
        <taxon>Bacteria</taxon>
        <taxon>Thermotogati</taxon>
        <taxon>Thermotogota</taxon>
        <taxon>Thermotogae</taxon>
        <taxon>Thermotogales</taxon>
        <taxon>Fervidobacteriaceae</taxon>
        <taxon>Fervidobacterium</taxon>
    </lineage>
</organism>
<dbReference type="PANTHER" id="PTHR33219">
    <property type="entry name" value="YLMG HOMOLOG PROTEIN 2, CHLOROPLASTIC"/>
    <property type="match status" value="1"/>
</dbReference>
<dbReference type="KEGG" id="fno:Fnod_0154"/>
<dbReference type="AlphaFoldDB" id="A7HJD8"/>
<dbReference type="HOGENOM" id="CLU_136788_1_0_0"/>
<evidence type="ECO:0000313" key="4">
    <source>
        <dbReference type="Proteomes" id="UP000002415"/>
    </source>
</evidence>
<gene>
    <name evidence="3" type="ordered locus">Fnod_0154</name>
</gene>
<protein>
    <recommendedName>
        <fullName evidence="5">YggT family protein</fullName>
    </recommendedName>
</protein>
<dbReference type="PANTHER" id="PTHR33219:SF14">
    <property type="entry name" value="PROTEIN COFACTOR ASSEMBLY OF COMPLEX C SUBUNIT B CCB3, CHLOROPLASTIC-RELATED"/>
    <property type="match status" value="1"/>
</dbReference>
<evidence type="ECO:0000256" key="2">
    <source>
        <dbReference type="SAM" id="Phobius"/>
    </source>
</evidence>
<feature type="transmembrane region" description="Helical" evidence="2">
    <location>
        <begin position="65"/>
        <end position="82"/>
    </location>
</feature>
<dbReference type="EMBL" id="CP000771">
    <property type="protein sequence ID" value="ABS60021.1"/>
    <property type="molecule type" value="Genomic_DNA"/>
</dbReference>